<gene>
    <name evidence="2" type="ORF">SMN809_LOCUS81491</name>
</gene>
<feature type="non-terminal residue" evidence="2">
    <location>
        <position position="182"/>
    </location>
</feature>
<dbReference type="Proteomes" id="UP000676336">
    <property type="component" value="Unassembled WGS sequence"/>
</dbReference>
<comment type="caution">
    <text evidence="2">The sequence shown here is derived from an EMBL/GenBank/DDBJ whole genome shotgun (WGS) entry which is preliminary data.</text>
</comment>
<reference evidence="2" key="1">
    <citation type="submission" date="2021-02" db="EMBL/GenBank/DDBJ databases">
        <authorList>
            <person name="Nowell W R."/>
        </authorList>
    </citation>
    <scope>NUCLEOTIDE SEQUENCE</scope>
</reference>
<evidence type="ECO:0000256" key="1">
    <source>
        <dbReference type="SAM" id="MobiDB-lite"/>
    </source>
</evidence>
<dbReference type="EMBL" id="CAJOBI010348511">
    <property type="protein sequence ID" value="CAF5219588.1"/>
    <property type="molecule type" value="Genomic_DNA"/>
</dbReference>
<organism evidence="2 3">
    <name type="scientific">Rotaria magnacalcarata</name>
    <dbReference type="NCBI Taxonomy" id="392030"/>
    <lineage>
        <taxon>Eukaryota</taxon>
        <taxon>Metazoa</taxon>
        <taxon>Spiralia</taxon>
        <taxon>Gnathifera</taxon>
        <taxon>Rotifera</taxon>
        <taxon>Eurotatoria</taxon>
        <taxon>Bdelloidea</taxon>
        <taxon>Philodinida</taxon>
        <taxon>Philodinidae</taxon>
        <taxon>Rotaria</taxon>
    </lineage>
</organism>
<evidence type="ECO:0000313" key="2">
    <source>
        <dbReference type="EMBL" id="CAF5219588.1"/>
    </source>
</evidence>
<evidence type="ECO:0000313" key="3">
    <source>
        <dbReference type="Proteomes" id="UP000676336"/>
    </source>
</evidence>
<name>A0A8S3JMT3_9BILA</name>
<feature type="compositionally biased region" description="Low complexity" evidence="1">
    <location>
        <begin position="43"/>
        <end position="63"/>
    </location>
</feature>
<accession>A0A8S3JMT3</accession>
<feature type="non-terminal residue" evidence="2">
    <location>
        <position position="1"/>
    </location>
</feature>
<dbReference type="AlphaFoldDB" id="A0A8S3JMT3"/>
<feature type="region of interest" description="Disordered" evidence="1">
    <location>
        <begin position="38"/>
        <end position="71"/>
    </location>
</feature>
<sequence>LISSDIHPTTFSRSSSISFDNPSIDGLSLNDENQIPNSTIRVSDSPLPLTSTTPGLSSSLSELDPILNNRPRTPSPISSIIVDEKAMTLPLADKSIVIETIDSEPSTTESKSLIVETQPSIIVEKPTNISEKIEQSMNSSEQHEHSILSSLSISIDNGLSDLSVEPKTDDLLRPKHVDSLDL</sequence>
<proteinExistence type="predicted"/>
<protein>
    <submittedName>
        <fullName evidence="2">Uncharacterized protein</fullName>
    </submittedName>
</protein>